<protein>
    <recommendedName>
        <fullName evidence="3">Glcg protein</fullName>
    </recommendedName>
</protein>
<dbReference type="AlphaFoldDB" id="A0A1L3ZXG0"/>
<dbReference type="Gene3D" id="3.30.450.150">
    <property type="entry name" value="Haem-degrading domain"/>
    <property type="match status" value="1"/>
</dbReference>
<reference evidence="2" key="1">
    <citation type="submission" date="2016-11" db="EMBL/GenBank/DDBJ databases">
        <title>Complete Genome Sequence of alachlor-degrading Sphingomonas sp. strain JJ-A5.</title>
        <authorList>
            <person name="Lee H."/>
            <person name="Ka J.-O."/>
        </authorList>
    </citation>
    <scope>NUCLEOTIDE SEQUENCE [LARGE SCALE GENOMIC DNA]</scope>
    <source>
        <strain evidence="2">JJ-A5</strain>
    </source>
</reference>
<organism evidence="1 2">
    <name type="scientific">Tardibacter chloracetimidivorans</name>
    <dbReference type="NCBI Taxonomy" id="1921510"/>
    <lineage>
        <taxon>Bacteria</taxon>
        <taxon>Pseudomonadati</taxon>
        <taxon>Pseudomonadota</taxon>
        <taxon>Alphaproteobacteria</taxon>
        <taxon>Sphingomonadales</taxon>
        <taxon>Sphingomonadaceae</taxon>
        <taxon>Tardibacter</taxon>
    </lineage>
</organism>
<proteinExistence type="predicted"/>
<dbReference type="Proteomes" id="UP000182063">
    <property type="component" value="Chromosome"/>
</dbReference>
<dbReference type="EMBL" id="CP018221">
    <property type="protein sequence ID" value="API60311.1"/>
    <property type="molecule type" value="Genomic_DNA"/>
</dbReference>
<accession>A0A1L3ZXG0</accession>
<keyword evidence="2" id="KW-1185">Reference proteome</keyword>
<dbReference type="RefSeq" id="WP_072598007.1">
    <property type="nucleotide sequence ID" value="NZ_CP018221.1"/>
</dbReference>
<dbReference type="STRING" id="1921510.BSL82_14265"/>
<gene>
    <name evidence="1" type="ORF">BSL82_14265</name>
</gene>
<dbReference type="PANTHER" id="PTHR34309">
    <property type="entry name" value="SLR1406 PROTEIN"/>
    <property type="match status" value="1"/>
</dbReference>
<dbReference type="OrthoDB" id="9815788at2"/>
<dbReference type="KEGG" id="sphj:BSL82_14265"/>
<dbReference type="PANTHER" id="PTHR34309:SF1">
    <property type="entry name" value="PROTEIN GLCG"/>
    <property type="match status" value="1"/>
</dbReference>
<evidence type="ECO:0000313" key="2">
    <source>
        <dbReference type="Proteomes" id="UP000182063"/>
    </source>
</evidence>
<dbReference type="Pfam" id="PF03928">
    <property type="entry name" value="HbpS-like"/>
    <property type="match status" value="1"/>
</dbReference>
<dbReference type="SUPFAM" id="SSF143744">
    <property type="entry name" value="GlcG-like"/>
    <property type="match status" value="1"/>
</dbReference>
<dbReference type="InterPro" id="IPR005624">
    <property type="entry name" value="PduO/GlcC-like"/>
</dbReference>
<sequence>MRLTTQVTTLTSRGAEVALKAAVDEAERMNIRLCVAVVDRAGHLLAFRRMDGAPPPSIEVATAKAQTAALFGVPSKTFQTMVNEGQAAILAVRTLAPLEGGVPIAVDGVVIGAVGASGAAASDDAAAAQAGVDALVALCGESS</sequence>
<name>A0A1L3ZXG0_9SPHN</name>
<dbReference type="InterPro" id="IPR052517">
    <property type="entry name" value="GlcG_carb_metab_protein"/>
</dbReference>
<evidence type="ECO:0008006" key="3">
    <source>
        <dbReference type="Google" id="ProtNLM"/>
    </source>
</evidence>
<dbReference type="InterPro" id="IPR038084">
    <property type="entry name" value="PduO/GlcC-like_sf"/>
</dbReference>
<evidence type="ECO:0000313" key="1">
    <source>
        <dbReference type="EMBL" id="API60311.1"/>
    </source>
</evidence>